<proteinExistence type="predicted"/>
<feature type="coiled-coil region" evidence="1">
    <location>
        <begin position="53"/>
        <end position="140"/>
    </location>
</feature>
<accession>A0A1F5EQD7</accession>
<sequence length="162" mass="18589">MIKLIKKGWSWAISLRFIGSNLVKILDGQKEIKERLSKIEEAIKSPQYQLAELEKIKTTIDLLKENNEQEKKKLERGSQEEIDKHKAKIVELAKNNEELLRYKGQIMQVIGIVKQKNLQIEQLNKQIEQLNEKVPSALSLALAGRVRKESSFSNTLANILGK</sequence>
<dbReference type="EMBL" id="MFAA01000004">
    <property type="protein sequence ID" value="OGD69617.1"/>
    <property type="molecule type" value="Genomic_DNA"/>
</dbReference>
<evidence type="ECO:0000313" key="2">
    <source>
        <dbReference type="EMBL" id="OGD69617.1"/>
    </source>
</evidence>
<keyword evidence="1" id="KW-0175">Coiled coil</keyword>
<organism evidence="2 3">
    <name type="scientific">Candidatus Campbellbacteria bacterium RIFCSPHIGHO2_12_FULL_35_10</name>
    <dbReference type="NCBI Taxonomy" id="1797578"/>
    <lineage>
        <taxon>Bacteria</taxon>
        <taxon>Candidatus Campbelliibacteriota</taxon>
    </lineage>
</organism>
<gene>
    <name evidence="2" type="ORF">A3E89_01930</name>
</gene>
<evidence type="ECO:0000313" key="3">
    <source>
        <dbReference type="Proteomes" id="UP000185891"/>
    </source>
</evidence>
<evidence type="ECO:0000256" key="1">
    <source>
        <dbReference type="SAM" id="Coils"/>
    </source>
</evidence>
<name>A0A1F5EQD7_9BACT</name>
<dbReference type="Proteomes" id="UP000185891">
    <property type="component" value="Unassembled WGS sequence"/>
</dbReference>
<protein>
    <submittedName>
        <fullName evidence="2">Uncharacterized protein</fullName>
    </submittedName>
</protein>
<dbReference type="AlphaFoldDB" id="A0A1F5EQD7"/>
<comment type="caution">
    <text evidence="2">The sequence shown here is derived from an EMBL/GenBank/DDBJ whole genome shotgun (WGS) entry which is preliminary data.</text>
</comment>
<reference evidence="2 3" key="1">
    <citation type="journal article" date="2016" name="Nat. Commun.">
        <title>Thousands of microbial genomes shed light on interconnected biogeochemical processes in an aquifer system.</title>
        <authorList>
            <person name="Anantharaman K."/>
            <person name="Brown C.T."/>
            <person name="Hug L.A."/>
            <person name="Sharon I."/>
            <person name="Castelle C.J."/>
            <person name="Probst A.J."/>
            <person name="Thomas B.C."/>
            <person name="Singh A."/>
            <person name="Wilkins M.J."/>
            <person name="Karaoz U."/>
            <person name="Brodie E.L."/>
            <person name="Williams K.H."/>
            <person name="Hubbard S.S."/>
            <person name="Banfield J.F."/>
        </authorList>
    </citation>
    <scope>NUCLEOTIDE SEQUENCE [LARGE SCALE GENOMIC DNA]</scope>
</reference>